<dbReference type="AlphaFoldDB" id="A0A7Y9JE20"/>
<reference evidence="2 3" key="1">
    <citation type="submission" date="2020-07" db="EMBL/GenBank/DDBJ databases">
        <title>Sequencing the genomes of 1000 actinobacteria strains.</title>
        <authorList>
            <person name="Klenk H.-P."/>
        </authorList>
    </citation>
    <scope>NUCLEOTIDE SEQUENCE [LARGE SCALE GENOMIC DNA]</scope>
    <source>
        <strain evidence="2 3">DSM 40398</strain>
    </source>
</reference>
<organism evidence="2 3">
    <name type="scientific">Actinomadura luteofluorescens</name>
    <dbReference type="NCBI Taxonomy" id="46163"/>
    <lineage>
        <taxon>Bacteria</taxon>
        <taxon>Bacillati</taxon>
        <taxon>Actinomycetota</taxon>
        <taxon>Actinomycetes</taxon>
        <taxon>Streptosporangiales</taxon>
        <taxon>Thermomonosporaceae</taxon>
        <taxon>Actinomadura</taxon>
    </lineage>
</organism>
<dbReference type="RefSeq" id="WP_179842894.1">
    <property type="nucleotide sequence ID" value="NZ_JBHTFX010000001.1"/>
</dbReference>
<evidence type="ECO:0000256" key="1">
    <source>
        <dbReference type="SAM" id="MobiDB-lite"/>
    </source>
</evidence>
<gene>
    <name evidence="2" type="ORF">BJY14_001458</name>
</gene>
<proteinExistence type="predicted"/>
<protein>
    <submittedName>
        <fullName evidence="2">Uncharacterized protein</fullName>
    </submittedName>
</protein>
<sequence>MTPEQLVADTLFQRAVLSVYGPWLTSRAVGLAERRRAVTRVHHARLALAAREPNTPSHTSGLSPEKDTPP</sequence>
<evidence type="ECO:0000313" key="3">
    <source>
        <dbReference type="Proteomes" id="UP000529783"/>
    </source>
</evidence>
<name>A0A7Y9JE20_9ACTN</name>
<evidence type="ECO:0000313" key="2">
    <source>
        <dbReference type="EMBL" id="NYD45475.1"/>
    </source>
</evidence>
<dbReference type="EMBL" id="JACCBA010000001">
    <property type="protein sequence ID" value="NYD45475.1"/>
    <property type="molecule type" value="Genomic_DNA"/>
</dbReference>
<feature type="region of interest" description="Disordered" evidence="1">
    <location>
        <begin position="48"/>
        <end position="70"/>
    </location>
</feature>
<keyword evidence="3" id="KW-1185">Reference proteome</keyword>
<accession>A0A7Y9JE20</accession>
<dbReference type="Proteomes" id="UP000529783">
    <property type="component" value="Unassembled WGS sequence"/>
</dbReference>
<comment type="caution">
    <text evidence="2">The sequence shown here is derived from an EMBL/GenBank/DDBJ whole genome shotgun (WGS) entry which is preliminary data.</text>
</comment>